<dbReference type="InterPro" id="IPR015403">
    <property type="entry name" value="Mon2/Sec7/BIG1-like_HDS"/>
</dbReference>
<keyword evidence="3" id="KW-0813">Transport</keyword>
<keyword evidence="5" id="KW-0653">Protein transport</keyword>
<dbReference type="GO" id="GO:0015031">
    <property type="term" value="P:protein transport"/>
    <property type="evidence" value="ECO:0007669"/>
    <property type="project" value="UniProtKB-KW"/>
</dbReference>
<proteinExistence type="predicted"/>
<comment type="subcellular location">
    <subcellularLocation>
        <location evidence="2">Cytoplasm</location>
    </subcellularLocation>
    <subcellularLocation>
        <location evidence="1">Membrane</location>
    </subcellularLocation>
</comment>
<evidence type="ECO:0000256" key="2">
    <source>
        <dbReference type="ARBA" id="ARBA00004496"/>
    </source>
</evidence>
<accession>A0ABD3NSH4</accession>
<dbReference type="SUPFAM" id="SSF48425">
    <property type="entry name" value="Sec7 domain"/>
    <property type="match status" value="1"/>
</dbReference>
<dbReference type="Pfam" id="PF12783">
    <property type="entry name" value="Sec7-like_HUS"/>
    <property type="match status" value="1"/>
</dbReference>
<dbReference type="Pfam" id="PF09324">
    <property type="entry name" value="Sec7-like_HDS"/>
    <property type="match status" value="1"/>
</dbReference>
<dbReference type="Gene3D" id="1.10.1000.11">
    <property type="entry name" value="Arf Nucleotide-binding Site Opener,domain 2"/>
    <property type="match status" value="1"/>
</dbReference>
<evidence type="ECO:0000256" key="1">
    <source>
        <dbReference type="ARBA" id="ARBA00004370"/>
    </source>
</evidence>
<dbReference type="PANTHER" id="PTHR10663:SF375">
    <property type="entry name" value="LD29171P"/>
    <property type="match status" value="1"/>
</dbReference>
<dbReference type="GO" id="GO:0016020">
    <property type="term" value="C:membrane"/>
    <property type="evidence" value="ECO:0007669"/>
    <property type="project" value="UniProtKB-SubCell"/>
</dbReference>
<gene>
    <name evidence="9" type="ORF">HJC23_009834</name>
</gene>
<dbReference type="InterPro" id="IPR023394">
    <property type="entry name" value="Sec7_C_sf"/>
</dbReference>
<dbReference type="FunFam" id="1.10.220.20:FF:000010">
    <property type="entry name" value="ArfGEF"/>
    <property type="match status" value="1"/>
</dbReference>
<feature type="compositionally biased region" description="Polar residues" evidence="7">
    <location>
        <begin position="296"/>
        <end position="309"/>
    </location>
</feature>
<evidence type="ECO:0000256" key="6">
    <source>
        <dbReference type="ARBA" id="ARBA00023136"/>
    </source>
</evidence>
<feature type="region of interest" description="Disordered" evidence="7">
    <location>
        <begin position="543"/>
        <end position="582"/>
    </location>
</feature>
<keyword evidence="4" id="KW-0963">Cytoplasm</keyword>
<reference evidence="9 10" key="1">
    <citation type="journal article" date="2020" name="G3 (Bethesda)">
        <title>Improved Reference Genome for Cyclotella cryptica CCMP332, a Model for Cell Wall Morphogenesis, Salinity Adaptation, and Lipid Production in Diatoms (Bacillariophyta).</title>
        <authorList>
            <person name="Roberts W.R."/>
            <person name="Downey K.M."/>
            <person name="Ruck E.C."/>
            <person name="Traller J.C."/>
            <person name="Alverson A.J."/>
        </authorList>
    </citation>
    <scope>NUCLEOTIDE SEQUENCE [LARGE SCALE GENOMIC DNA]</scope>
    <source>
        <strain evidence="9 10">CCMP332</strain>
    </source>
</reference>
<dbReference type="SMART" id="SM00222">
    <property type="entry name" value="Sec7"/>
    <property type="match status" value="1"/>
</dbReference>
<dbReference type="GO" id="GO:0005737">
    <property type="term" value="C:cytoplasm"/>
    <property type="evidence" value="ECO:0007669"/>
    <property type="project" value="UniProtKB-SubCell"/>
</dbReference>
<dbReference type="CDD" id="cd00171">
    <property type="entry name" value="Sec7"/>
    <property type="match status" value="1"/>
</dbReference>
<feature type="compositionally biased region" description="Low complexity" evidence="7">
    <location>
        <begin position="20"/>
        <end position="42"/>
    </location>
</feature>
<evidence type="ECO:0000259" key="8">
    <source>
        <dbReference type="PROSITE" id="PS50190"/>
    </source>
</evidence>
<dbReference type="PANTHER" id="PTHR10663">
    <property type="entry name" value="GUANYL-NUCLEOTIDE EXCHANGE FACTOR"/>
    <property type="match status" value="1"/>
</dbReference>
<protein>
    <recommendedName>
        <fullName evidence="8">SEC7 domain-containing protein</fullName>
    </recommendedName>
</protein>
<dbReference type="InterPro" id="IPR032629">
    <property type="entry name" value="DCB_dom"/>
</dbReference>
<dbReference type="Gene3D" id="1.10.220.20">
    <property type="match status" value="1"/>
</dbReference>
<feature type="compositionally biased region" description="Polar residues" evidence="7">
    <location>
        <begin position="157"/>
        <end position="176"/>
    </location>
</feature>
<feature type="compositionally biased region" description="Acidic residues" evidence="7">
    <location>
        <begin position="1"/>
        <end position="14"/>
    </location>
</feature>
<feature type="domain" description="SEC7" evidence="8">
    <location>
        <begin position="923"/>
        <end position="1119"/>
    </location>
</feature>
<feature type="compositionally biased region" description="Acidic residues" evidence="7">
    <location>
        <begin position="548"/>
        <end position="560"/>
    </location>
</feature>
<feature type="compositionally biased region" description="Polar residues" evidence="7">
    <location>
        <begin position="626"/>
        <end position="647"/>
    </location>
</feature>
<dbReference type="Pfam" id="PF01369">
    <property type="entry name" value="Sec7"/>
    <property type="match status" value="1"/>
</dbReference>
<feature type="region of interest" description="Disordered" evidence="7">
    <location>
        <begin position="1369"/>
        <end position="1408"/>
    </location>
</feature>
<feature type="region of interest" description="Disordered" evidence="7">
    <location>
        <begin position="1"/>
        <end position="205"/>
    </location>
</feature>
<feature type="compositionally biased region" description="Polar residues" evidence="7">
    <location>
        <begin position="100"/>
        <end position="112"/>
    </location>
</feature>
<dbReference type="SUPFAM" id="SSF48371">
    <property type="entry name" value="ARM repeat"/>
    <property type="match status" value="1"/>
</dbReference>
<organism evidence="9 10">
    <name type="scientific">Cyclotella cryptica</name>
    <dbReference type="NCBI Taxonomy" id="29204"/>
    <lineage>
        <taxon>Eukaryota</taxon>
        <taxon>Sar</taxon>
        <taxon>Stramenopiles</taxon>
        <taxon>Ochrophyta</taxon>
        <taxon>Bacillariophyta</taxon>
        <taxon>Coscinodiscophyceae</taxon>
        <taxon>Thalassiosirophycidae</taxon>
        <taxon>Stephanodiscales</taxon>
        <taxon>Stephanodiscaceae</taxon>
        <taxon>Cyclotella</taxon>
    </lineage>
</organism>
<evidence type="ECO:0000256" key="5">
    <source>
        <dbReference type="ARBA" id="ARBA00022927"/>
    </source>
</evidence>
<dbReference type="InterPro" id="IPR032691">
    <property type="entry name" value="Mon2/Sec7/BIG1-like_HUS"/>
</dbReference>
<evidence type="ECO:0000256" key="3">
    <source>
        <dbReference type="ARBA" id="ARBA00022448"/>
    </source>
</evidence>
<dbReference type="EMBL" id="JABMIG020000413">
    <property type="protein sequence ID" value="KAL3778914.1"/>
    <property type="molecule type" value="Genomic_DNA"/>
</dbReference>
<name>A0ABD3NSH4_9STRA</name>
<feature type="compositionally biased region" description="Acidic residues" evidence="7">
    <location>
        <begin position="128"/>
        <end position="138"/>
    </location>
</feature>
<dbReference type="Pfam" id="PF16213">
    <property type="entry name" value="DCB"/>
    <property type="match status" value="1"/>
</dbReference>
<comment type="caution">
    <text evidence="9">The sequence shown here is derived from an EMBL/GenBank/DDBJ whole genome shotgun (WGS) entry which is preliminary data.</text>
</comment>
<dbReference type="Proteomes" id="UP001516023">
    <property type="component" value="Unassembled WGS sequence"/>
</dbReference>
<dbReference type="PROSITE" id="PS50190">
    <property type="entry name" value="SEC7"/>
    <property type="match status" value="1"/>
</dbReference>
<dbReference type="InterPro" id="IPR000904">
    <property type="entry name" value="Sec7_dom"/>
</dbReference>
<dbReference type="InterPro" id="IPR016024">
    <property type="entry name" value="ARM-type_fold"/>
</dbReference>
<feature type="compositionally biased region" description="Acidic residues" evidence="7">
    <location>
        <begin position="1396"/>
        <end position="1408"/>
    </location>
</feature>
<dbReference type="InterPro" id="IPR035999">
    <property type="entry name" value="Sec7_dom_sf"/>
</dbReference>
<feature type="compositionally biased region" description="Low complexity" evidence="7">
    <location>
        <begin position="146"/>
        <end position="156"/>
    </location>
</feature>
<feature type="compositionally biased region" description="Basic and acidic residues" evidence="7">
    <location>
        <begin position="1369"/>
        <end position="1395"/>
    </location>
</feature>
<evidence type="ECO:0000313" key="9">
    <source>
        <dbReference type="EMBL" id="KAL3778914.1"/>
    </source>
</evidence>
<feature type="region of interest" description="Disordered" evidence="7">
    <location>
        <begin position="626"/>
        <end position="660"/>
    </location>
</feature>
<evidence type="ECO:0000256" key="4">
    <source>
        <dbReference type="ARBA" id="ARBA00022490"/>
    </source>
</evidence>
<keyword evidence="6" id="KW-0472">Membrane</keyword>
<dbReference type="FunFam" id="1.10.1000.11:FF:000002">
    <property type="entry name" value="Cytohesin 1"/>
    <property type="match status" value="1"/>
</dbReference>
<keyword evidence="10" id="KW-1185">Reference proteome</keyword>
<sequence>MSEDNVPDNSEQEPESGYTPPALVVPPSSSLSSSSSSPLKSPGLTKPDSSSPSESTVEEDSSAKESEAASNQVGEEPASVDDHATTLTVSGGDLFAGLSLASSHGNSPSKTVAASVKVEEPSTTNGAVDEDDDDEELQETAKDEPAAAPATDTNDAQDLTQSYDLSRSPTPILSNVSPSASASKPHKPKPTKPSRSVLLPPPYHTVPPTTTATTISQQTTHCTGVTTVPHPDTCLRLLRKFHSKSSPFLPQHVGGSKSSTWFGWVFGVQESDVRLDAFKEFHSHLYDGVEREEESVSQQRGGKGVQQQDNEAVIESILGHKGDSPSRARRALASFIDLVAIWCRASAEMAALLHEGEDASASGGQTELLAFSFDAASALVAHGCLDEVYLKIGREGATTEEIALEMMEGTTTATDDDGKDDNEIGSPSLLKKAVNALAEAVFIADLSTESTELSAIKFLLTAGCRVASPPSSDTPSANMEPMLRGSHLLQAIRVCYHVYLNTASTPNKTTAKAALQQITTSVFVRLERVLECGGLEEKIDGVVVQDGKEEEEEEGEEDNGNDSKRKKKGVRSGKGVASPAFPTQDHRDAYLVLRSLCKLSIQTKSHTAEGLGGGAVVLTTTSALDNSASPAGGTNNVATSTQGTNNTPHPAPLPPVPSSDDHDPAFESRILALELLLHLLRHSSAPAILHAGPEFNYAIRQYLCTSLLKNTTSADTTIVELSLRLFVPLIRHFRSLLKTEIEAFVTNVFFVILDSKNSTVQHKLLVVTLFEEICSDPTTLAEIFLNYDCDLSAVDLFQRIVNALGKVARVGLTDTTGSGTASSLQYVAGAGALRAEKKRQDHRDLRLSAMKALRQVLASLHSSIVTQVKNGGDSGDISVDEVSLRFITSLSVNGDQRLEVGSTLDAKKSSGTDDSTTKKSLVEMYDSKKKRREEESQAALKFNQKPVAGLKYAAECGHLDADDPTDVARYLIQNKDIFDKAQIGEYLGREKEWLDGFALKVLRAYGEALDFKGMDFDDAIRYYLSGFRLPGEAQKIDRIMEVFAARYTDQNSGIFPTADAAFILAFSIIMLNTDLHNPAIKEDRKMTIQSFQRMNSGVCDGGDFPDEMLADIFNRIKTNPISLKEDDDARENAGISRSGATTKSSALSTASDFFFGSHYVEQEKTRENNYQKEGDQIVRDTESMLKRRRKASKHGVGKLHQGAKSLRESFNRSASVKFVGTADSGLKDEYVTPMFDVTWGPALAVFSTAIESANGTDGILASIATDEEMDLAIDNATSAIDVSLNGFQLAICIAGLCGNITARDAYVRALYNFTLLGTGRLLDDRHIQCVQSLLRLGKDDGELLGVTWEHIFRALSEVSRLHQVWEGMARNERRESRAREKASKSADENSESKANDDEDDDSESDVQLEEEMDKHMIDEANALSIHDAIPPSLVDSIFHRSSSLSRRSLKDFVYQLCRVSRMEISGYGGHVGSDANDVDLSKDHYMKRHALATEKRGIGGSQPAIYSLQKLVEVTHLNMESRPRLIFADIWGTISTHLTSTALHEEAAVAMYAVDSLRQLSMQFLSREELGVFEFQRRFLAPLETIVSRSTHVEVKELLLSSVEQIIVKYGFEHESTSSGVSADGQRRNHLGTLRSGWRSVLIILGTAGLDKNDSIATQGFKLLQDQIQHCIASCCKGDQANTSDSLLSEHFVDLVNALLLYVSGPRQDLSSKSIDSLLQLSNLLAEGKVPLKSAYRKKSLLASANGGIVATGGGSNELELWWPMLLGLSQTMGDRRNDVRVKGLGTLLGIINKHFFPSPGSSSGKDDGSSPRNGDLQTLQLIFRGVLIPALEFEEMDGNSTSGFAPELLPTKFVHYVTLPPEPGMTSTSNKDEWISTTFENLVDGCISICIRSLEIFGNDLLIEEVLAMLNSCLLSDSGHLAVRGLRRLQQFVTSDLDLKDISEDTWATVSHMLVRVLSVRGLPPTSIPEIEGIPDEQKADFENEHREAMNEFVREQHLFSNRRYIGCNGAMVIGSLLTNENIVKSMGIRWYIFLTSGLGQGIRDWEKAAAIMDSKDRPSDGTPRP</sequence>
<feature type="region of interest" description="Disordered" evidence="7">
    <location>
        <begin position="290"/>
        <end position="309"/>
    </location>
</feature>
<evidence type="ECO:0000313" key="10">
    <source>
        <dbReference type="Proteomes" id="UP001516023"/>
    </source>
</evidence>
<evidence type="ECO:0000256" key="7">
    <source>
        <dbReference type="SAM" id="MobiDB-lite"/>
    </source>
</evidence>